<comment type="caution">
    <text evidence="9">The sequence shown here is derived from an EMBL/GenBank/DDBJ whole genome shotgun (WGS) entry which is preliminary data.</text>
</comment>
<dbReference type="InterPro" id="IPR003362">
    <property type="entry name" value="Bact_transf"/>
</dbReference>
<evidence type="ECO:0000256" key="7">
    <source>
        <dbReference type="SAM" id="Phobius"/>
    </source>
</evidence>
<dbReference type="GO" id="GO:0016020">
    <property type="term" value="C:membrane"/>
    <property type="evidence" value="ECO:0007669"/>
    <property type="project" value="UniProtKB-SubCell"/>
</dbReference>
<evidence type="ECO:0000256" key="6">
    <source>
        <dbReference type="ARBA" id="ARBA00023136"/>
    </source>
</evidence>
<dbReference type="Gene3D" id="3.40.50.720">
    <property type="entry name" value="NAD(P)-binding Rossmann-like Domain"/>
    <property type="match status" value="1"/>
</dbReference>
<evidence type="ECO:0000256" key="1">
    <source>
        <dbReference type="ARBA" id="ARBA00004141"/>
    </source>
</evidence>
<dbReference type="NCBIfam" id="TIGR03025">
    <property type="entry name" value="EPS_sugtrans"/>
    <property type="match status" value="1"/>
</dbReference>
<keyword evidence="4 7" id="KW-0812">Transmembrane</keyword>
<evidence type="ECO:0000313" key="9">
    <source>
        <dbReference type="EMBL" id="HIX06489.1"/>
    </source>
</evidence>
<feature type="transmembrane region" description="Helical" evidence="7">
    <location>
        <begin position="109"/>
        <end position="131"/>
    </location>
</feature>
<feature type="transmembrane region" description="Helical" evidence="7">
    <location>
        <begin position="83"/>
        <end position="103"/>
    </location>
</feature>
<evidence type="ECO:0000256" key="4">
    <source>
        <dbReference type="ARBA" id="ARBA00022692"/>
    </source>
</evidence>
<dbReference type="AlphaFoldDB" id="A0A9D2AEA0"/>
<evidence type="ECO:0000256" key="3">
    <source>
        <dbReference type="ARBA" id="ARBA00022679"/>
    </source>
</evidence>
<comment type="similarity">
    <text evidence="2">Belongs to the bacterial sugar transferase family.</text>
</comment>
<gene>
    <name evidence="9" type="ORF">H9865_10420</name>
</gene>
<evidence type="ECO:0000256" key="5">
    <source>
        <dbReference type="ARBA" id="ARBA00022989"/>
    </source>
</evidence>
<name>A0A9D2AEA0_9FIRM</name>
<feature type="transmembrane region" description="Helical" evidence="7">
    <location>
        <begin position="7"/>
        <end position="30"/>
    </location>
</feature>
<dbReference type="PANTHER" id="PTHR30576">
    <property type="entry name" value="COLANIC BIOSYNTHESIS UDP-GLUCOSE LIPID CARRIER TRANSFERASE"/>
    <property type="match status" value="1"/>
</dbReference>
<feature type="transmembrane region" description="Helical" evidence="7">
    <location>
        <begin position="50"/>
        <end position="71"/>
    </location>
</feature>
<evidence type="ECO:0000259" key="8">
    <source>
        <dbReference type="Pfam" id="PF02397"/>
    </source>
</evidence>
<dbReference type="Proteomes" id="UP000824193">
    <property type="component" value="Unassembled WGS sequence"/>
</dbReference>
<keyword evidence="3 9" id="KW-0808">Transferase</keyword>
<dbReference type="Pfam" id="PF02397">
    <property type="entry name" value="Bac_transf"/>
    <property type="match status" value="1"/>
</dbReference>
<evidence type="ECO:0000256" key="2">
    <source>
        <dbReference type="ARBA" id="ARBA00006464"/>
    </source>
</evidence>
<keyword evidence="6 7" id="KW-0472">Membrane</keyword>
<accession>A0A9D2AEA0</accession>
<organism evidence="9 10">
    <name type="scientific">Candidatus Allofournierella pullicola</name>
    <dbReference type="NCBI Taxonomy" id="2838596"/>
    <lineage>
        <taxon>Bacteria</taxon>
        <taxon>Bacillati</taxon>
        <taxon>Bacillota</taxon>
        <taxon>Clostridia</taxon>
        <taxon>Eubacteriales</taxon>
        <taxon>Oscillospiraceae</taxon>
        <taxon>Allofournierella</taxon>
    </lineage>
</organism>
<feature type="domain" description="Bacterial sugar transferase" evidence="8">
    <location>
        <begin position="277"/>
        <end position="464"/>
    </location>
</feature>
<protein>
    <submittedName>
        <fullName evidence="9">Sugar transferase</fullName>
    </submittedName>
</protein>
<keyword evidence="5 7" id="KW-1133">Transmembrane helix</keyword>
<dbReference type="GO" id="GO:0016780">
    <property type="term" value="F:phosphotransferase activity, for other substituted phosphate groups"/>
    <property type="evidence" value="ECO:0007669"/>
    <property type="project" value="TreeGrafter"/>
</dbReference>
<reference evidence="9" key="1">
    <citation type="journal article" date="2021" name="PeerJ">
        <title>Extensive microbial diversity within the chicken gut microbiome revealed by metagenomics and culture.</title>
        <authorList>
            <person name="Gilroy R."/>
            <person name="Ravi A."/>
            <person name="Getino M."/>
            <person name="Pursley I."/>
            <person name="Horton D.L."/>
            <person name="Alikhan N.F."/>
            <person name="Baker D."/>
            <person name="Gharbi K."/>
            <person name="Hall N."/>
            <person name="Watson M."/>
            <person name="Adriaenssens E.M."/>
            <person name="Foster-Nyarko E."/>
            <person name="Jarju S."/>
            <person name="Secka A."/>
            <person name="Antonio M."/>
            <person name="Oren A."/>
            <person name="Chaudhuri R.R."/>
            <person name="La Ragione R."/>
            <person name="Hildebrand F."/>
            <person name="Pallen M.J."/>
        </authorList>
    </citation>
    <scope>NUCLEOTIDE SEQUENCE</scope>
    <source>
        <strain evidence="9">2239</strain>
    </source>
</reference>
<reference evidence="9" key="2">
    <citation type="submission" date="2021-04" db="EMBL/GenBank/DDBJ databases">
        <authorList>
            <person name="Gilroy R."/>
        </authorList>
    </citation>
    <scope>NUCLEOTIDE SEQUENCE</scope>
    <source>
        <strain evidence="9">2239</strain>
    </source>
</reference>
<dbReference type="EMBL" id="DXFW01000036">
    <property type="protein sequence ID" value="HIX06489.1"/>
    <property type="molecule type" value="Genomic_DNA"/>
</dbReference>
<proteinExistence type="inferred from homology"/>
<dbReference type="Pfam" id="PF13727">
    <property type="entry name" value="CoA_binding_3"/>
    <property type="match status" value="1"/>
</dbReference>
<feature type="transmembrane region" description="Helical" evidence="7">
    <location>
        <begin position="282"/>
        <end position="303"/>
    </location>
</feature>
<comment type="subcellular location">
    <subcellularLocation>
        <location evidence="1">Membrane</location>
        <topology evidence="1">Multi-pass membrane protein</topology>
    </subcellularLocation>
</comment>
<dbReference type="InterPro" id="IPR017475">
    <property type="entry name" value="EPS_sugar_tfrase"/>
</dbReference>
<dbReference type="PANTHER" id="PTHR30576:SF10">
    <property type="entry name" value="SLL5057 PROTEIN"/>
    <property type="match status" value="1"/>
</dbReference>
<evidence type="ECO:0000313" key="10">
    <source>
        <dbReference type="Proteomes" id="UP000824193"/>
    </source>
</evidence>
<sequence>MRKHQWLVNTVNFTADVVLILVAYALATWLRNGYMTGSQVDFFQLFNKQYALVACVYAVCIGVAYVACRLYGSFRFRNFFHEARTIAMINGVGILGVGAVLYIARLTDFSRLVLGFFYVFSVGFVLAKRLILRGILRRSRSLGYTQRDLIVVGEGDLAARYIRFVEANARYGYRLKGYVSTKPHPEYTCPRLCGYDEFSPMLSNQRVDQVVFALSGADLDHLGSMIAACGRYGAKASVIPQYNDFIPATPTVEAAGSLKLINVRSTPDKGPVWAFVKRAMDLAGASVGLVLASPIILVTAIAVKRCDGGPAIFAQERMGKNGVRFKMYKFRSMYMDAEERLAELQKFNQVDGPAFKMENDPRITPVGRFIRKTSIDELPQLINILKGEMSIVGPRPPIPREVEQYTDWDWGRLAVKPGLTCYWQVSGRSNLSFDEWMKLDLKYVEEQGFLTDMKILFKTVGVVLRGDGAY</sequence>